<name>A0A8T7M4D6_9CHLR</name>
<proteinExistence type="predicted"/>
<feature type="domain" description="CpXC" evidence="1">
    <location>
        <begin position="12"/>
        <end position="94"/>
    </location>
</feature>
<evidence type="ECO:0000259" key="1">
    <source>
        <dbReference type="Pfam" id="PF14353"/>
    </source>
</evidence>
<gene>
    <name evidence="2" type="ORF">HXX08_13955</name>
    <name evidence="3" type="ORF">OZ401_004846</name>
</gene>
<dbReference type="Pfam" id="PF14353">
    <property type="entry name" value="CpXC"/>
    <property type="match status" value="1"/>
</dbReference>
<keyword evidence="3" id="KW-0614">Plasmid</keyword>
<geneLocation type="plasmid" evidence="3 5">
    <name>unnamed1</name>
</geneLocation>
<evidence type="ECO:0000313" key="5">
    <source>
        <dbReference type="Proteomes" id="UP001431572"/>
    </source>
</evidence>
<evidence type="ECO:0000313" key="4">
    <source>
        <dbReference type="Proteomes" id="UP000521676"/>
    </source>
</evidence>
<organism evidence="2 4">
    <name type="scientific">Candidatus Chlorohelix allophototropha</name>
    <dbReference type="NCBI Taxonomy" id="3003348"/>
    <lineage>
        <taxon>Bacteria</taxon>
        <taxon>Bacillati</taxon>
        <taxon>Chloroflexota</taxon>
        <taxon>Chloroflexia</taxon>
        <taxon>Candidatus Chloroheliales</taxon>
        <taxon>Candidatus Chloroheliaceae</taxon>
        <taxon>Candidatus Chlorohelix</taxon>
    </lineage>
</organism>
<dbReference type="EMBL" id="CP128401">
    <property type="protein sequence ID" value="WJW70044.1"/>
    <property type="molecule type" value="Genomic_DNA"/>
</dbReference>
<reference evidence="3" key="2">
    <citation type="journal article" date="2024" name="Nature">
        <title>Anoxygenic phototroph of the Chloroflexota uses a type I reaction centre.</title>
        <authorList>
            <person name="Tsuji J.M."/>
            <person name="Shaw N.A."/>
            <person name="Nagashima S."/>
            <person name="Venkiteswaran J.J."/>
            <person name="Schiff S.L."/>
            <person name="Watanabe T."/>
            <person name="Fukui M."/>
            <person name="Hanada S."/>
            <person name="Tank M."/>
            <person name="Neufeld J.D."/>
        </authorList>
    </citation>
    <scope>NUCLEOTIDE SEQUENCE</scope>
    <source>
        <strain evidence="3">L227-S17</strain>
        <plasmid evidence="3 5">unnamed1</plasmid>
    </source>
</reference>
<dbReference type="InterPro" id="IPR025682">
    <property type="entry name" value="CpXC_dom"/>
</dbReference>
<keyword evidence="5" id="KW-1185">Reference proteome</keyword>
<evidence type="ECO:0000313" key="2">
    <source>
        <dbReference type="EMBL" id="NWJ46961.1"/>
    </source>
</evidence>
<dbReference type="RefSeq" id="WP_341471929.1">
    <property type="nucleotide sequence ID" value="NZ_CP128401.1"/>
</dbReference>
<evidence type="ECO:0000313" key="3">
    <source>
        <dbReference type="EMBL" id="WJW70044.1"/>
    </source>
</evidence>
<dbReference type="Proteomes" id="UP001431572">
    <property type="component" value="Plasmid unnamed1"/>
</dbReference>
<dbReference type="EMBL" id="JACATZ010000001">
    <property type="protein sequence ID" value="NWJ46961.1"/>
    <property type="molecule type" value="Genomic_DNA"/>
</dbReference>
<dbReference type="AlphaFoldDB" id="A0A8T7M4D6"/>
<protein>
    <submittedName>
        <fullName evidence="3">CpXC domain-containing protein</fullName>
    </submittedName>
</protein>
<reference evidence="2 4" key="1">
    <citation type="submission" date="2020-06" db="EMBL/GenBank/DDBJ databases">
        <title>Anoxygenic phototrophic Chloroflexota member uses a Type I reaction center.</title>
        <authorList>
            <person name="Tsuji J.M."/>
            <person name="Shaw N.A."/>
            <person name="Nagashima S."/>
            <person name="Venkiteswaran J."/>
            <person name="Schiff S.L."/>
            <person name="Hanada S."/>
            <person name="Tank M."/>
            <person name="Neufeld J.D."/>
        </authorList>
    </citation>
    <scope>NUCLEOTIDE SEQUENCE [LARGE SCALE GENOMIC DNA]</scope>
    <source>
        <strain evidence="2">L227-S17</strain>
    </source>
</reference>
<dbReference type="Proteomes" id="UP000521676">
    <property type="component" value="Unassembled WGS sequence"/>
</dbReference>
<sequence length="211" mass="23026">MLNPALQPYLLDCPQCGKPFETQVHTIVLPGSPAFEALKQAELNRSSCPHCGQAGYLLVPFVLYQPGRVTCFIPHFQEMSEQARQELVAPLVSMLRQVAGEEFEAEGQVQVGVSENYETMVQLARGEVGAEGEEAAKLRYLIGILQLMLQVDAVQLAALKAKHQDKLPALVELAEGFAAQESGRNPAMVEALQALALKLKETAPKVQEPYA</sequence>
<accession>A0A8T7M4D6</accession>